<reference evidence="12" key="2">
    <citation type="journal article" date="2018" name="Hortic Res">
        <title>Improved Brassica rapa reference genome by single-molecule sequencing and chromosome conformation capture technologies.</title>
        <authorList>
            <person name="Zhang L."/>
            <person name="Cai X."/>
            <person name="Wu J."/>
            <person name="Liu M."/>
            <person name="Grob S."/>
            <person name="Cheng F."/>
            <person name="Liang J."/>
            <person name="Cai C."/>
            <person name="Liu Z."/>
            <person name="Liu B."/>
            <person name="Wang F."/>
            <person name="Li S."/>
            <person name="Liu F."/>
            <person name="Li X."/>
            <person name="Cheng L."/>
            <person name="Yang W."/>
            <person name="Li M.H."/>
            <person name="Grossniklaus U."/>
            <person name="Zheng H."/>
            <person name="Wang X."/>
        </authorList>
    </citation>
    <scope>NUCLEOTIDE SEQUENCE [LARGE SCALE GENOMIC DNA]</scope>
    <source>
        <strain evidence="12">cv. Chiifu-401-42</strain>
    </source>
</reference>
<evidence type="ECO:0000313" key="14">
    <source>
        <dbReference type="Proteomes" id="UP000694005"/>
    </source>
</evidence>
<evidence type="ECO:0000256" key="4">
    <source>
        <dbReference type="ARBA" id="ARBA00022821"/>
    </source>
</evidence>
<accession>M4EJR8</accession>
<dbReference type="EMBL" id="LS974619">
    <property type="protein sequence ID" value="CAG7880118.1"/>
    <property type="molecule type" value="Genomic_DNA"/>
</dbReference>
<gene>
    <name evidence="10" type="ORF">BRAA03T10765Z</name>
    <name evidence="8" type="ORF">BRAPAZ1V2_A03P14610.2</name>
    <name evidence="9" type="ORF">BRARA_C01359</name>
</gene>
<keyword evidence="4" id="KW-0611">Plant defense</keyword>
<reference evidence="8 14" key="4">
    <citation type="submission" date="2021-07" db="EMBL/GenBank/DDBJ databases">
        <authorList>
            <consortium name="Genoscope - CEA"/>
            <person name="William W."/>
        </authorList>
    </citation>
    <scope>NUCLEOTIDE SEQUENCE [LARGE SCALE GENOMIC DNA]</scope>
</reference>
<keyword evidence="5" id="KW-1015">Disulfide bond</keyword>
<dbReference type="Pfam" id="PF24552">
    <property type="entry name" value="Defensin"/>
    <property type="match status" value="1"/>
</dbReference>
<dbReference type="InterPro" id="IPR056373">
    <property type="entry name" value="Defensin-like_dom"/>
</dbReference>
<name>A0A397ZW92_BRACM</name>
<evidence type="ECO:0000259" key="7">
    <source>
        <dbReference type="Pfam" id="PF24552"/>
    </source>
</evidence>
<reference evidence="11" key="5">
    <citation type="submission" date="2023-03" db="UniProtKB">
        <authorList>
            <consortium name="EnsemblPlants"/>
        </authorList>
    </citation>
    <scope>IDENTIFICATION</scope>
    <source>
        <strain evidence="11">cv. Chiifu-401-42</strain>
    </source>
</reference>
<sequence length="89" mass="9833">MDSSKLLLTFALVVTMSISYDLFSGIGINARIVPPTCYEGCNATFHNPECNKFCIGLLYKDGSCFDPEGSKRPYYRCCCDPIILPPPSL</sequence>
<dbReference type="GO" id="GO:0050832">
    <property type="term" value="P:defense response to fungus"/>
    <property type="evidence" value="ECO:0007669"/>
    <property type="project" value="UniProtKB-KW"/>
</dbReference>
<dbReference type="Proteomes" id="UP000011750">
    <property type="component" value="Chromosome A03"/>
</dbReference>
<feature type="signal peptide" evidence="6">
    <location>
        <begin position="1"/>
        <end position="19"/>
    </location>
</feature>
<evidence type="ECO:0000256" key="5">
    <source>
        <dbReference type="ARBA" id="ARBA00023157"/>
    </source>
</evidence>
<evidence type="ECO:0000313" key="12">
    <source>
        <dbReference type="Proteomes" id="UP000011750"/>
    </source>
</evidence>
<protein>
    <recommendedName>
        <fullName evidence="7">Defensin-like domain-containing protein</fullName>
    </recommendedName>
</protein>
<evidence type="ECO:0000256" key="2">
    <source>
        <dbReference type="ARBA" id="ARBA00022529"/>
    </source>
</evidence>
<keyword evidence="3" id="KW-0295">Fungicide</keyword>
<dbReference type="EnsemblPlants" id="Bra029034.1">
    <property type="protein sequence ID" value="Bra029034.1-P"/>
    <property type="gene ID" value="Bra029034"/>
</dbReference>
<reference evidence="9 13" key="3">
    <citation type="submission" date="2018-06" db="EMBL/GenBank/DDBJ databases">
        <title>WGS assembly of Brassica rapa FPsc.</title>
        <authorList>
            <person name="Bowman J."/>
            <person name="Kohchi T."/>
            <person name="Yamato K."/>
            <person name="Jenkins J."/>
            <person name="Shu S."/>
            <person name="Ishizaki K."/>
            <person name="Yamaoka S."/>
            <person name="Nishihama R."/>
            <person name="Nakamura Y."/>
            <person name="Berger F."/>
            <person name="Adam C."/>
            <person name="Aki S."/>
            <person name="Althoff F."/>
            <person name="Araki T."/>
            <person name="Arteaga-Vazquez M."/>
            <person name="Balasubrmanian S."/>
            <person name="Bauer D."/>
            <person name="Boehm C."/>
            <person name="Briginshaw L."/>
            <person name="Caballero-Perez J."/>
            <person name="Catarino B."/>
            <person name="Chen F."/>
            <person name="Chiyoda S."/>
            <person name="Chovatia M."/>
            <person name="Davies K."/>
            <person name="Delmans M."/>
            <person name="Demura T."/>
            <person name="Dierschke T."/>
            <person name="Dolan L."/>
            <person name="Dorantes-Acosta A."/>
            <person name="Eklund D."/>
            <person name="Florent S."/>
            <person name="Flores-Sandoval E."/>
            <person name="Fujiyama A."/>
            <person name="Fukuzawa H."/>
            <person name="Galik B."/>
            <person name="Grimanelli D."/>
            <person name="Grimwood J."/>
            <person name="Grossniklaus U."/>
            <person name="Hamada T."/>
            <person name="Haseloff J."/>
            <person name="Hetherington A."/>
            <person name="Higo A."/>
            <person name="Hirakawa Y."/>
            <person name="Hundley H."/>
            <person name="Ikeda Y."/>
            <person name="Inoue K."/>
            <person name="Inoue S."/>
            <person name="Ishida S."/>
            <person name="Jia Q."/>
            <person name="Kakita M."/>
            <person name="Kanazawa T."/>
            <person name="Kawai Y."/>
            <person name="Kawashima T."/>
            <person name="Kennedy M."/>
            <person name="Kinose K."/>
            <person name="Kinoshita T."/>
            <person name="Kohara Y."/>
            <person name="Koide E."/>
            <person name="Komatsu K."/>
            <person name="Kopischke S."/>
            <person name="Kubo M."/>
            <person name="Kyozuka J."/>
            <person name="Lagercrantz U."/>
            <person name="Lin S."/>
            <person name="Lindquist E."/>
            <person name="Lipzen A."/>
            <person name="Lu C."/>
            <person name="Luna E."/>
            <person name="Martienssen R."/>
            <person name="Minamino N."/>
            <person name="Mizutani M."/>
            <person name="Mizutani M."/>
            <person name="Mochizuki N."/>
            <person name="Monte I."/>
            <person name="Mosher R."/>
            <person name="Nagasaki H."/>
            <person name="Nakagami H."/>
            <person name="Naramoto S."/>
            <person name="Nishitani K."/>
            <person name="Ohtani M."/>
            <person name="Okamoto T."/>
            <person name="Okumura M."/>
            <person name="Phillips J."/>
            <person name="Pollak B."/>
            <person name="Reinders A."/>
            <person name="Roevekamp M."/>
            <person name="Sano R."/>
            <person name="Sawa S."/>
            <person name="Schmid M."/>
            <person name="Shirakawa M."/>
            <person name="Solano R."/>
            <person name="Spunde A."/>
            <person name="Suetsugu N."/>
            <person name="Sugano S."/>
            <person name="Sugiyama A."/>
            <person name="Sun R."/>
            <person name="Suzuki Y."/>
            <person name="Takenaka M."/>
            <person name="Takezawa D."/>
            <person name="Tomogane H."/>
            <person name="Tsuzuki M."/>
            <person name="Ueda T."/>
            <person name="Umeda M."/>
            <person name="Ward J."/>
            <person name="Watanabe Y."/>
            <person name="Yazaki K."/>
            <person name="Yokoyama R."/>
            <person name="Yoshitake Y."/>
            <person name="Yotsui I."/>
            <person name="Zachgo S."/>
            <person name="Schmutz J."/>
        </authorList>
    </citation>
    <scope>NUCLEOTIDE SEQUENCE [LARGE SCALE GENOMIC DNA]</scope>
    <source>
        <strain evidence="13">cv. B-3</strain>
    </source>
</reference>
<keyword evidence="12" id="KW-1185">Reference proteome</keyword>
<dbReference type="Proteomes" id="UP000694005">
    <property type="component" value="Chromosome A03"/>
</dbReference>
<accession>A0A397ZW92</accession>
<evidence type="ECO:0000313" key="9">
    <source>
        <dbReference type="EMBL" id="RID69258.1"/>
    </source>
</evidence>
<dbReference type="AlphaFoldDB" id="A0A397ZW92"/>
<feature type="domain" description="Defensin-like" evidence="7">
    <location>
        <begin position="34"/>
        <end position="80"/>
    </location>
</feature>
<dbReference type="EMBL" id="CM010630">
    <property type="protein sequence ID" value="RID69258.1"/>
    <property type="molecule type" value="Genomic_DNA"/>
</dbReference>
<dbReference type="KEGG" id="brp:103857047"/>
<dbReference type="OMA" id="YEGCNAT"/>
<proteinExistence type="inferred from homology"/>
<comment type="similarity">
    <text evidence="1">Belongs to the DEFL family.</text>
</comment>
<keyword evidence="6" id="KW-0732">Signal</keyword>
<dbReference type="Gramene" id="Bra029034.1">
    <property type="protein sequence ID" value="Bra029034.1-P"/>
    <property type="gene ID" value="Bra029034"/>
</dbReference>
<dbReference type="EMBL" id="LR031572">
    <property type="protein sequence ID" value="VDC79547.1"/>
    <property type="molecule type" value="Genomic_DNA"/>
</dbReference>
<evidence type="ECO:0000256" key="6">
    <source>
        <dbReference type="SAM" id="SignalP"/>
    </source>
</evidence>
<dbReference type="GO" id="GO:0031640">
    <property type="term" value="P:killing of cells of another organism"/>
    <property type="evidence" value="ECO:0007669"/>
    <property type="project" value="UniProtKB-KW"/>
</dbReference>
<evidence type="ECO:0000313" key="11">
    <source>
        <dbReference type="EnsemblPlants" id="Bra029034.1-P"/>
    </source>
</evidence>
<feature type="chain" id="PRO_5042358866" description="Defensin-like domain-containing protein" evidence="6">
    <location>
        <begin position="20"/>
        <end position="89"/>
    </location>
</feature>
<dbReference type="HOGENOM" id="CLU_175051_0_0_1"/>
<evidence type="ECO:0000256" key="1">
    <source>
        <dbReference type="ARBA" id="ARBA00006722"/>
    </source>
</evidence>
<reference evidence="12" key="1">
    <citation type="journal article" date="2011" name="Nat. Genet.">
        <title>The genome of the mesopolyploid crop species Brassica rapa.</title>
        <authorList>
            <consortium name="Brassica rapa Genome Sequencing Project Consortium"/>
            <person name="Wang X."/>
            <person name="Wang H."/>
            <person name="Wang J."/>
            <person name="Sun R."/>
            <person name="Wu J."/>
            <person name="Liu S."/>
            <person name="Bai Y."/>
            <person name="Mun J.H."/>
            <person name="Bancroft I."/>
            <person name="Cheng F."/>
            <person name="Huang S."/>
            <person name="Li X."/>
            <person name="Hua W."/>
            <person name="Wang J."/>
            <person name="Wang X."/>
            <person name="Freeling M."/>
            <person name="Pires J.C."/>
            <person name="Paterson A.H."/>
            <person name="Chalhoub B."/>
            <person name="Wang B."/>
            <person name="Hayward A."/>
            <person name="Sharpe A.G."/>
            <person name="Park B.S."/>
            <person name="Weisshaar B."/>
            <person name="Liu B."/>
            <person name="Li B."/>
            <person name="Liu B."/>
            <person name="Tong C."/>
            <person name="Song C."/>
            <person name="Duran C."/>
            <person name="Peng C."/>
            <person name="Geng C."/>
            <person name="Koh C."/>
            <person name="Lin C."/>
            <person name="Edwards D."/>
            <person name="Mu D."/>
            <person name="Shen D."/>
            <person name="Soumpourou E."/>
            <person name="Li F."/>
            <person name="Fraser F."/>
            <person name="Conant G."/>
            <person name="Lassalle G."/>
            <person name="King G.J."/>
            <person name="Bonnema G."/>
            <person name="Tang H."/>
            <person name="Wang H."/>
            <person name="Belcram H."/>
            <person name="Zhou H."/>
            <person name="Hirakawa H."/>
            <person name="Abe H."/>
            <person name="Guo H."/>
            <person name="Wang H."/>
            <person name="Jin H."/>
            <person name="Parkin I.A."/>
            <person name="Batley J."/>
            <person name="Kim J.S."/>
            <person name="Just J."/>
            <person name="Li J."/>
            <person name="Xu J."/>
            <person name="Deng J."/>
            <person name="Kim J.A."/>
            <person name="Li J."/>
            <person name="Yu J."/>
            <person name="Meng J."/>
            <person name="Wang J."/>
            <person name="Min J."/>
            <person name="Poulain J."/>
            <person name="Wang J."/>
            <person name="Hatakeyama K."/>
            <person name="Wu K."/>
            <person name="Wang L."/>
            <person name="Fang L."/>
            <person name="Trick M."/>
            <person name="Links M.G."/>
            <person name="Zhao M."/>
            <person name="Jin M."/>
            <person name="Ramchiary N."/>
            <person name="Drou N."/>
            <person name="Berkman P.J."/>
            <person name="Cai Q."/>
            <person name="Huang Q."/>
            <person name="Li R."/>
            <person name="Tabata S."/>
            <person name="Cheng S."/>
            <person name="Zhang S."/>
            <person name="Zhang S."/>
            <person name="Huang S."/>
            <person name="Sato S."/>
            <person name="Sun S."/>
            <person name="Kwon S.J."/>
            <person name="Choi S.R."/>
            <person name="Lee T.H."/>
            <person name="Fan W."/>
            <person name="Zhao X."/>
            <person name="Tan X."/>
            <person name="Xu X."/>
            <person name="Wang Y."/>
            <person name="Qiu Y."/>
            <person name="Yin Y."/>
            <person name="Li Y."/>
            <person name="Du Y."/>
            <person name="Liao Y."/>
            <person name="Lim Y."/>
            <person name="Narusaka Y."/>
            <person name="Wang Y."/>
            <person name="Wang Z."/>
            <person name="Li Z."/>
            <person name="Wang Z."/>
            <person name="Xiong Z."/>
            <person name="Zhang Z."/>
        </authorList>
    </citation>
    <scope>NUCLEOTIDE SEQUENCE [LARGE SCALE GENOMIC DNA]</scope>
    <source>
        <strain evidence="12">cv. Chiifu-401-42</strain>
    </source>
</reference>
<dbReference type="Proteomes" id="UP000264353">
    <property type="component" value="Chromosome A3"/>
</dbReference>
<dbReference type="OrthoDB" id="1020717at2759"/>
<keyword evidence="2" id="KW-0929">Antimicrobial</keyword>
<evidence type="ECO:0000313" key="10">
    <source>
        <dbReference type="EMBL" id="VDC79547.1"/>
    </source>
</evidence>
<evidence type="ECO:0000256" key="3">
    <source>
        <dbReference type="ARBA" id="ARBA00022577"/>
    </source>
</evidence>
<evidence type="ECO:0000313" key="13">
    <source>
        <dbReference type="Proteomes" id="UP000264353"/>
    </source>
</evidence>
<organism evidence="9 13">
    <name type="scientific">Brassica campestris</name>
    <name type="common">Field mustard</name>
    <dbReference type="NCBI Taxonomy" id="3711"/>
    <lineage>
        <taxon>Eukaryota</taxon>
        <taxon>Viridiplantae</taxon>
        <taxon>Streptophyta</taxon>
        <taxon>Embryophyta</taxon>
        <taxon>Tracheophyta</taxon>
        <taxon>Spermatophyta</taxon>
        <taxon>Magnoliopsida</taxon>
        <taxon>eudicotyledons</taxon>
        <taxon>Gunneridae</taxon>
        <taxon>Pentapetalae</taxon>
        <taxon>rosids</taxon>
        <taxon>malvids</taxon>
        <taxon>Brassicales</taxon>
        <taxon>Brassicaceae</taxon>
        <taxon>Brassiceae</taxon>
        <taxon>Brassica</taxon>
    </lineage>
</organism>
<dbReference type="Gramene" id="A03p14610.2_BraZ1">
    <property type="protein sequence ID" value="A03p14610.2_BraZ1.CDS"/>
    <property type="gene ID" value="A03g14610.2_BraZ1"/>
</dbReference>
<evidence type="ECO:0000313" key="8">
    <source>
        <dbReference type="EMBL" id="CAG7880118.1"/>
    </source>
</evidence>